<keyword evidence="4" id="KW-1185">Reference proteome</keyword>
<feature type="domain" description="MobA-like NTP transferase" evidence="2">
    <location>
        <begin position="7"/>
        <end position="206"/>
    </location>
</feature>
<sequence length="247" mass="25537">MRSGIAGLVLAAGAGRRWMEATESGVEDGTPADDTAASPSPEGGPKLLLTDAEGTTLLAHAIRSLTEAGCDPVLVVVGTHDERVRAELRAIVDRGAGADLRLVECPTWEHGLGESLRTGLSALPGVVDDHPGTDVDSVVITLADLPEQGPELVRRLLTADPRGEGALARTTFAGRPGHPVLLGRDRWSAAARQAHDDVGARDLLRSPGTVVVESGDLSSGTDVDHPADLASVSARWGVRSAPAKLDG</sequence>
<dbReference type="RefSeq" id="WP_284304902.1">
    <property type="nucleotide sequence ID" value="NZ_BSUO01000001.1"/>
</dbReference>
<gene>
    <name evidence="3" type="ORF">GCM10025883_33950</name>
</gene>
<dbReference type="PANTHER" id="PTHR43777:SF1">
    <property type="entry name" value="MOLYBDENUM COFACTOR CYTIDYLYLTRANSFERASE"/>
    <property type="match status" value="1"/>
</dbReference>
<organism evidence="3 4">
    <name type="scientific">Mobilicoccus caccae</name>
    <dbReference type="NCBI Taxonomy" id="1859295"/>
    <lineage>
        <taxon>Bacteria</taxon>
        <taxon>Bacillati</taxon>
        <taxon>Actinomycetota</taxon>
        <taxon>Actinomycetes</taxon>
        <taxon>Micrococcales</taxon>
        <taxon>Dermatophilaceae</taxon>
        <taxon>Mobilicoccus</taxon>
    </lineage>
</organism>
<proteinExistence type="predicted"/>
<dbReference type="Proteomes" id="UP001157126">
    <property type="component" value="Unassembled WGS sequence"/>
</dbReference>
<dbReference type="Pfam" id="PF12804">
    <property type="entry name" value="NTP_transf_3"/>
    <property type="match status" value="1"/>
</dbReference>
<dbReference type="Gene3D" id="3.90.550.10">
    <property type="entry name" value="Spore Coat Polysaccharide Biosynthesis Protein SpsA, Chain A"/>
    <property type="match status" value="1"/>
</dbReference>
<dbReference type="InterPro" id="IPR025877">
    <property type="entry name" value="MobA-like_NTP_Trfase"/>
</dbReference>
<accession>A0ABQ6ITV4</accession>
<evidence type="ECO:0000256" key="1">
    <source>
        <dbReference type="SAM" id="MobiDB-lite"/>
    </source>
</evidence>
<dbReference type="CDD" id="cd04182">
    <property type="entry name" value="GT_2_like_f"/>
    <property type="match status" value="1"/>
</dbReference>
<dbReference type="SUPFAM" id="SSF53448">
    <property type="entry name" value="Nucleotide-diphospho-sugar transferases"/>
    <property type="match status" value="1"/>
</dbReference>
<protein>
    <recommendedName>
        <fullName evidence="2">MobA-like NTP transferase domain-containing protein</fullName>
    </recommendedName>
</protein>
<dbReference type="PANTHER" id="PTHR43777">
    <property type="entry name" value="MOLYBDENUM COFACTOR CYTIDYLYLTRANSFERASE"/>
    <property type="match status" value="1"/>
</dbReference>
<reference evidence="4" key="1">
    <citation type="journal article" date="2019" name="Int. J. Syst. Evol. Microbiol.">
        <title>The Global Catalogue of Microorganisms (GCM) 10K type strain sequencing project: providing services to taxonomists for standard genome sequencing and annotation.</title>
        <authorList>
            <consortium name="The Broad Institute Genomics Platform"/>
            <consortium name="The Broad Institute Genome Sequencing Center for Infectious Disease"/>
            <person name="Wu L."/>
            <person name="Ma J."/>
        </authorList>
    </citation>
    <scope>NUCLEOTIDE SEQUENCE [LARGE SCALE GENOMIC DNA]</scope>
    <source>
        <strain evidence="4">NBRC 113072</strain>
    </source>
</reference>
<evidence type="ECO:0000313" key="4">
    <source>
        <dbReference type="Proteomes" id="UP001157126"/>
    </source>
</evidence>
<dbReference type="EMBL" id="BSUO01000001">
    <property type="protein sequence ID" value="GMA41350.1"/>
    <property type="molecule type" value="Genomic_DNA"/>
</dbReference>
<evidence type="ECO:0000259" key="2">
    <source>
        <dbReference type="Pfam" id="PF12804"/>
    </source>
</evidence>
<name>A0ABQ6ITV4_9MICO</name>
<feature type="region of interest" description="Disordered" evidence="1">
    <location>
        <begin position="20"/>
        <end position="45"/>
    </location>
</feature>
<dbReference type="InterPro" id="IPR029044">
    <property type="entry name" value="Nucleotide-diphossugar_trans"/>
</dbReference>
<comment type="caution">
    <text evidence="3">The sequence shown here is derived from an EMBL/GenBank/DDBJ whole genome shotgun (WGS) entry which is preliminary data.</text>
</comment>
<evidence type="ECO:0000313" key="3">
    <source>
        <dbReference type="EMBL" id="GMA41350.1"/>
    </source>
</evidence>